<keyword evidence="1" id="KW-1133">Transmembrane helix</keyword>
<proteinExistence type="predicted"/>
<dbReference type="RefSeq" id="XP_040763900.1">
    <property type="nucleotide sequence ID" value="XM_040912621.1"/>
</dbReference>
<evidence type="ECO:0000256" key="1">
    <source>
        <dbReference type="SAM" id="Phobius"/>
    </source>
</evidence>
<feature type="transmembrane region" description="Helical" evidence="1">
    <location>
        <begin position="240"/>
        <end position="262"/>
    </location>
</feature>
<organism evidence="3 4">
    <name type="scientific">Laetiporus sulphureus 93-53</name>
    <dbReference type="NCBI Taxonomy" id="1314785"/>
    <lineage>
        <taxon>Eukaryota</taxon>
        <taxon>Fungi</taxon>
        <taxon>Dikarya</taxon>
        <taxon>Basidiomycota</taxon>
        <taxon>Agaricomycotina</taxon>
        <taxon>Agaricomycetes</taxon>
        <taxon>Polyporales</taxon>
        <taxon>Laetiporus</taxon>
    </lineage>
</organism>
<name>A0A165E3B2_9APHY</name>
<gene>
    <name evidence="3" type="ORF">LAESUDRAFT_759685</name>
</gene>
<dbReference type="Proteomes" id="UP000076871">
    <property type="component" value="Unassembled WGS sequence"/>
</dbReference>
<keyword evidence="2" id="KW-0732">Signal</keyword>
<keyword evidence="1" id="KW-0472">Membrane</keyword>
<keyword evidence="1" id="KW-0812">Transmembrane</keyword>
<dbReference type="AlphaFoldDB" id="A0A165E3B2"/>
<keyword evidence="4" id="KW-1185">Reference proteome</keyword>
<dbReference type="InParanoid" id="A0A165E3B2"/>
<evidence type="ECO:0000256" key="2">
    <source>
        <dbReference type="SAM" id="SignalP"/>
    </source>
</evidence>
<reference evidence="3 4" key="1">
    <citation type="journal article" date="2016" name="Mol. Biol. Evol.">
        <title>Comparative Genomics of Early-Diverging Mushroom-Forming Fungi Provides Insights into the Origins of Lignocellulose Decay Capabilities.</title>
        <authorList>
            <person name="Nagy L.G."/>
            <person name="Riley R."/>
            <person name="Tritt A."/>
            <person name="Adam C."/>
            <person name="Daum C."/>
            <person name="Floudas D."/>
            <person name="Sun H."/>
            <person name="Yadav J.S."/>
            <person name="Pangilinan J."/>
            <person name="Larsson K.H."/>
            <person name="Matsuura K."/>
            <person name="Barry K."/>
            <person name="Labutti K."/>
            <person name="Kuo R."/>
            <person name="Ohm R.A."/>
            <person name="Bhattacharya S.S."/>
            <person name="Shirouzu T."/>
            <person name="Yoshinaga Y."/>
            <person name="Martin F.M."/>
            <person name="Grigoriev I.V."/>
            <person name="Hibbett D.S."/>
        </authorList>
    </citation>
    <scope>NUCLEOTIDE SEQUENCE [LARGE SCALE GENOMIC DNA]</scope>
    <source>
        <strain evidence="3 4">93-53</strain>
    </source>
</reference>
<protein>
    <submittedName>
        <fullName evidence="3">Uncharacterized protein</fullName>
    </submittedName>
</protein>
<feature type="signal peptide" evidence="2">
    <location>
        <begin position="1"/>
        <end position="27"/>
    </location>
</feature>
<dbReference type="Gene3D" id="2.60.120.260">
    <property type="entry name" value="Galactose-binding domain-like"/>
    <property type="match status" value="1"/>
</dbReference>
<dbReference type="GeneID" id="63829649"/>
<sequence>MGSGAPTLRKSLIIYLAFILTARLGSPIPTNFTIDDEYGDSVSGLQPIYQPSWNYGPQCPGCAIQPEKDKTFDQTWHDTTIHPGDQPHNVTLMFNGTAIWVYCIIPNSQKHITTFVSLTLELDGDYVGAFSHQSDDYMSYNVTVYSNTSMENREHTLVMTLQNDVDASVALFDWAQYTYDTEPEVISSSTFSISSTSSSTYSESSTRTYEPNTSRVMSFFTSSSIPALTSSKSSKSPTGAIAGGIVGGISVLVLGLLAFFYMHHYCGGGAIRSRTMSETTPRRRGLLERQLAISVEPFFGFPTTHQPVHSIVTPMPKEVAISSWSAPQET</sequence>
<evidence type="ECO:0000313" key="4">
    <source>
        <dbReference type="Proteomes" id="UP000076871"/>
    </source>
</evidence>
<accession>A0A165E3B2</accession>
<dbReference type="OrthoDB" id="3270641at2759"/>
<dbReference type="EMBL" id="KV427626">
    <property type="protein sequence ID" value="KZT06160.1"/>
    <property type="molecule type" value="Genomic_DNA"/>
</dbReference>
<feature type="chain" id="PRO_5007856956" evidence="2">
    <location>
        <begin position="28"/>
        <end position="330"/>
    </location>
</feature>
<evidence type="ECO:0000313" key="3">
    <source>
        <dbReference type="EMBL" id="KZT06160.1"/>
    </source>
</evidence>